<dbReference type="PANTHER" id="PTHR44196">
    <property type="entry name" value="DEHYDROGENASE/REDUCTASE SDR FAMILY MEMBER 7B"/>
    <property type="match status" value="1"/>
</dbReference>
<reference evidence="4" key="1">
    <citation type="journal article" date="2020" name="J. Eukaryot. Microbiol.">
        <title>De novo Sequencing, Assembly and Annotation of the Transcriptome for the Free-Living Testate Amoeba Arcella intermedia.</title>
        <authorList>
            <person name="Ribeiro G.M."/>
            <person name="Porfirio-Sousa A.L."/>
            <person name="Maurer-Alcala X.X."/>
            <person name="Katz L.A."/>
            <person name="Lahr D.J.G."/>
        </authorList>
    </citation>
    <scope>NUCLEOTIDE SEQUENCE</scope>
</reference>
<evidence type="ECO:0000256" key="3">
    <source>
        <dbReference type="SAM" id="Phobius"/>
    </source>
</evidence>
<dbReference type="EMBL" id="GIBP01005655">
    <property type="protein sequence ID" value="NDV34624.1"/>
    <property type="molecule type" value="Transcribed_RNA"/>
</dbReference>
<dbReference type="PRINTS" id="PR00081">
    <property type="entry name" value="GDHRDH"/>
</dbReference>
<dbReference type="GO" id="GO:0016020">
    <property type="term" value="C:membrane"/>
    <property type="evidence" value="ECO:0007669"/>
    <property type="project" value="TreeGrafter"/>
</dbReference>
<keyword evidence="3" id="KW-0472">Membrane</keyword>
<comment type="similarity">
    <text evidence="1">Belongs to the short-chain dehydrogenases/reductases (SDR) family.</text>
</comment>
<keyword evidence="3" id="KW-0812">Transmembrane</keyword>
<sequence>MLTVIGSVLGLVLYVPLVLVWCLLYVLTWPWRSRNAVGSPRCVLVTGASSGIGRSLAVSYAKPGVALALLGRNKNRLQEVSQICKDKGSVVHILDVDVGERELLRDSILDFDDKYPIDIIIANAGISAGTTQETDGDDQYYAIINTNILGVLNTVLPIIPRFKSRKRGQVILMGSQASNLSAFSVSHPYCASKAALSSLAASWRNELKGYKVGVSLITPGFVKTPMTDKNNFDMPLMMDVNTATQIMVDGISKDMALISYPLTVTILSWLAHCTPEDLKSTISHFFPQNK</sequence>
<proteinExistence type="inferred from homology"/>
<dbReference type="AlphaFoldDB" id="A0A6B2LCB4"/>
<dbReference type="InterPro" id="IPR002347">
    <property type="entry name" value="SDR_fam"/>
</dbReference>
<organism evidence="4">
    <name type="scientific">Arcella intermedia</name>
    <dbReference type="NCBI Taxonomy" id="1963864"/>
    <lineage>
        <taxon>Eukaryota</taxon>
        <taxon>Amoebozoa</taxon>
        <taxon>Tubulinea</taxon>
        <taxon>Elardia</taxon>
        <taxon>Arcellinida</taxon>
        <taxon>Sphaerothecina</taxon>
        <taxon>Arcellidae</taxon>
        <taxon>Arcella</taxon>
    </lineage>
</organism>
<keyword evidence="2" id="KW-0560">Oxidoreductase</keyword>
<keyword evidence="3" id="KW-1133">Transmembrane helix</keyword>
<name>A0A6B2LCB4_9EUKA</name>
<dbReference type="InterPro" id="IPR036291">
    <property type="entry name" value="NAD(P)-bd_dom_sf"/>
</dbReference>
<feature type="transmembrane region" description="Helical" evidence="3">
    <location>
        <begin position="6"/>
        <end position="27"/>
    </location>
</feature>
<dbReference type="Gene3D" id="3.40.50.720">
    <property type="entry name" value="NAD(P)-binding Rossmann-like Domain"/>
    <property type="match status" value="1"/>
</dbReference>
<evidence type="ECO:0000256" key="1">
    <source>
        <dbReference type="ARBA" id="ARBA00006484"/>
    </source>
</evidence>
<protein>
    <submittedName>
        <fullName evidence="4">Uncharacterized protein</fullName>
    </submittedName>
</protein>
<dbReference type="SUPFAM" id="SSF51735">
    <property type="entry name" value="NAD(P)-binding Rossmann-fold domains"/>
    <property type="match status" value="1"/>
</dbReference>
<accession>A0A6B2LCB4</accession>
<dbReference type="Pfam" id="PF00106">
    <property type="entry name" value="adh_short"/>
    <property type="match status" value="1"/>
</dbReference>
<evidence type="ECO:0000256" key="2">
    <source>
        <dbReference type="ARBA" id="ARBA00023002"/>
    </source>
</evidence>
<dbReference type="PANTHER" id="PTHR44196:SF1">
    <property type="entry name" value="DEHYDROGENASE_REDUCTASE SDR FAMILY MEMBER 7B"/>
    <property type="match status" value="1"/>
</dbReference>
<dbReference type="GO" id="GO:0016491">
    <property type="term" value="F:oxidoreductase activity"/>
    <property type="evidence" value="ECO:0007669"/>
    <property type="project" value="UniProtKB-KW"/>
</dbReference>
<evidence type="ECO:0000313" key="4">
    <source>
        <dbReference type="EMBL" id="NDV34624.1"/>
    </source>
</evidence>